<dbReference type="GO" id="GO:0000731">
    <property type="term" value="P:DNA synthesis involved in DNA repair"/>
    <property type="evidence" value="ECO:0007669"/>
    <property type="project" value="TreeGrafter"/>
</dbReference>
<reference evidence="16" key="1">
    <citation type="submission" date="2019-05" db="EMBL/GenBank/DDBJ databases">
        <title>Complete genome sequencing of Absiella argi strain JCM 30884.</title>
        <authorList>
            <person name="Sakamoto M."/>
            <person name="Murakami T."/>
            <person name="Mori H."/>
        </authorList>
    </citation>
    <scope>NUCLEOTIDE SEQUENCE [LARGE SCALE GENOMIC DNA]</scope>
    <source>
        <strain evidence="16">JCM 30884</strain>
    </source>
</reference>
<dbReference type="Proteomes" id="UP000464754">
    <property type="component" value="Chromosome"/>
</dbReference>
<dbReference type="GO" id="GO:0005524">
    <property type="term" value="F:ATP binding"/>
    <property type="evidence" value="ECO:0007669"/>
    <property type="project" value="UniProtKB-UniRule"/>
</dbReference>
<dbReference type="InterPro" id="IPR003395">
    <property type="entry name" value="RecF/RecN/SMC_N"/>
</dbReference>
<evidence type="ECO:0000256" key="6">
    <source>
        <dbReference type="ARBA" id="ARBA00022741"/>
    </source>
</evidence>
<evidence type="ECO:0000256" key="9">
    <source>
        <dbReference type="ARBA" id="ARBA00023125"/>
    </source>
</evidence>
<dbReference type="HAMAP" id="MF_00365">
    <property type="entry name" value="RecF"/>
    <property type="match status" value="1"/>
</dbReference>
<dbReference type="GO" id="GO:0005737">
    <property type="term" value="C:cytoplasm"/>
    <property type="evidence" value="ECO:0007669"/>
    <property type="project" value="UniProtKB-SubCell"/>
</dbReference>
<keyword evidence="6 12" id="KW-0547">Nucleotide-binding</keyword>
<dbReference type="Gene3D" id="1.20.1050.90">
    <property type="entry name" value="RecF/RecN/SMC, N-terminal domain"/>
    <property type="match status" value="1"/>
</dbReference>
<evidence type="ECO:0000256" key="3">
    <source>
        <dbReference type="ARBA" id="ARBA00020170"/>
    </source>
</evidence>
<keyword evidence="9 12" id="KW-0238">DNA-binding</keyword>
<keyword evidence="11 12" id="KW-0742">SOS response</keyword>
<sequence length="352" mass="41184">MQILLEDGIHIFSGKNAQGKTNLLEAVYYLSTTKSHRTNRDEDLIREGCEAFFIRGEVEKKRKTEDLRIALNQKGKNLFIYQNPVKKVSDFLGELNAVMFCPDDMNLFQASPRRRRRFVDMELGKVSKKYVSTLYTAQKLLKERNAYLKQEHVDKNFLEVLTSQLIDVQVIIMKQRYHFLEELLEKSKDFYEQLSLDHTKLHIVYESCVPYCDDEDVLKEELKQKYKKTLDRDVYLKQTTIGIHKEDFNFQINGKDVDTYASQGQKRSVLLALKIGMVHMIHKLIDDYPVLLLDDVFSELDVYRRKKLLESLPSEVQIFISTTDISEAKEIHKMRKVTLWKVESGKVARVGG</sequence>
<dbReference type="SUPFAM" id="SSF52540">
    <property type="entry name" value="P-loop containing nucleoside triphosphate hydrolases"/>
    <property type="match status" value="1"/>
</dbReference>
<keyword evidence="5 12" id="KW-0235">DNA replication</keyword>
<dbReference type="EMBL" id="AP019695">
    <property type="protein sequence ID" value="BBK23249.1"/>
    <property type="molecule type" value="Genomic_DNA"/>
</dbReference>
<evidence type="ECO:0000256" key="5">
    <source>
        <dbReference type="ARBA" id="ARBA00022705"/>
    </source>
</evidence>
<dbReference type="InterPro" id="IPR001238">
    <property type="entry name" value="DNA-binding_RecF"/>
</dbReference>
<evidence type="ECO:0000256" key="10">
    <source>
        <dbReference type="ARBA" id="ARBA00023204"/>
    </source>
</evidence>
<protein>
    <recommendedName>
        <fullName evidence="3 12">DNA replication and repair protein RecF</fullName>
    </recommendedName>
</protein>
<evidence type="ECO:0000256" key="11">
    <source>
        <dbReference type="ARBA" id="ARBA00023236"/>
    </source>
</evidence>
<dbReference type="PROSITE" id="PS00618">
    <property type="entry name" value="RECF_2"/>
    <property type="match status" value="1"/>
</dbReference>
<evidence type="ECO:0000256" key="8">
    <source>
        <dbReference type="ARBA" id="ARBA00022840"/>
    </source>
</evidence>
<dbReference type="GO" id="GO:0006302">
    <property type="term" value="P:double-strand break repair"/>
    <property type="evidence" value="ECO:0007669"/>
    <property type="project" value="TreeGrafter"/>
</dbReference>
<dbReference type="NCBIfam" id="TIGR00611">
    <property type="entry name" value="recf"/>
    <property type="match status" value="1"/>
</dbReference>
<dbReference type="PANTHER" id="PTHR32182">
    <property type="entry name" value="DNA REPLICATION AND REPAIR PROTEIN RECF"/>
    <property type="match status" value="1"/>
</dbReference>
<keyword evidence="7 12" id="KW-0227">DNA damage</keyword>
<dbReference type="InterPro" id="IPR027417">
    <property type="entry name" value="P-loop_NTPase"/>
</dbReference>
<evidence type="ECO:0000256" key="1">
    <source>
        <dbReference type="ARBA" id="ARBA00004496"/>
    </source>
</evidence>
<evidence type="ECO:0000256" key="7">
    <source>
        <dbReference type="ARBA" id="ARBA00022763"/>
    </source>
</evidence>
<keyword evidence="16" id="KW-1185">Reference proteome</keyword>
<organism evidence="15 16">
    <name type="scientific">Amedibacterium intestinale</name>
    <dbReference type="NCBI Taxonomy" id="2583452"/>
    <lineage>
        <taxon>Bacteria</taxon>
        <taxon>Bacillati</taxon>
        <taxon>Bacillota</taxon>
        <taxon>Erysipelotrichia</taxon>
        <taxon>Erysipelotrichales</taxon>
        <taxon>Erysipelotrichaceae</taxon>
        <taxon>Amedibacterium</taxon>
    </lineage>
</organism>
<evidence type="ECO:0000259" key="14">
    <source>
        <dbReference type="Pfam" id="PF02463"/>
    </source>
</evidence>
<dbReference type="GO" id="GO:0003697">
    <property type="term" value="F:single-stranded DNA binding"/>
    <property type="evidence" value="ECO:0007669"/>
    <property type="project" value="UniProtKB-UniRule"/>
</dbReference>
<dbReference type="InterPro" id="IPR018078">
    <property type="entry name" value="DNA-binding_RecF_CS"/>
</dbReference>
<keyword evidence="8 12" id="KW-0067">ATP-binding</keyword>
<dbReference type="Pfam" id="PF02463">
    <property type="entry name" value="SMC_N"/>
    <property type="match status" value="1"/>
</dbReference>
<dbReference type="GO" id="GO:0006260">
    <property type="term" value="P:DNA replication"/>
    <property type="evidence" value="ECO:0007669"/>
    <property type="project" value="UniProtKB-UniRule"/>
</dbReference>
<accession>A0A6N4TKF8</accession>
<dbReference type="KEGG" id="aarg:Aargi30884_21520"/>
<feature type="domain" description="RecF/RecN/SMC N-terminal" evidence="14">
    <location>
        <begin position="4"/>
        <end position="339"/>
    </location>
</feature>
<dbReference type="InterPro" id="IPR042174">
    <property type="entry name" value="RecF_2"/>
</dbReference>
<evidence type="ECO:0000256" key="12">
    <source>
        <dbReference type="HAMAP-Rule" id="MF_00365"/>
    </source>
</evidence>
<evidence type="ECO:0000313" key="15">
    <source>
        <dbReference type="EMBL" id="BBK23249.1"/>
    </source>
</evidence>
<comment type="function">
    <text evidence="12 13">The RecF protein is involved in DNA metabolism; it is required for DNA replication and normal SOS inducibility. RecF binds preferentially to single-stranded, linear DNA. It also seems to bind ATP.</text>
</comment>
<name>A0A6N4TKF8_9FIRM</name>
<comment type="subcellular location">
    <subcellularLocation>
        <location evidence="1 12 13">Cytoplasm</location>
    </subcellularLocation>
</comment>
<keyword evidence="4 12" id="KW-0963">Cytoplasm</keyword>
<evidence type="ECO:0000313" key="16">
    <source>
        <dbReference type="Proteomes" id="UP000464754"/>
    </source>
</evidence>
<evidence type="ECO:0000256" key="13">
    <source>
        <dbReference type="RuleBase" id="RU000578"/>
    </source>
</evidence>
<comment type="similarity">
    <text evidence="2 12 13">Belongs to the RecF family.</text>
</comment>
<dbReference type="PANTHER" id="PTHR32182:SF0">
    <property type="entry name" value="DNA REPLICATION AND REPAIR PROTEIN RECF"/>
    <property type="match status" value="1"/>
</dbReference>
<dbReference type="Gene3D" id="3.40.50.300">
    <property type="entry name" value="P-loop containing nucleotide triphosphate hydrolases"/>
    <property type="match status" value="1"/>
</dbReference>
<feature type="binding site" evidence="12">
    <location>
        <begin position="14"/>
        <end position="21"/>
    </location>
    <ligand>
        <name>ATP</name>
        <dbReference type="ChEBI" id="CHEBI:30616"/>
    </ligand>
</feature>
<gene>
    <name evidence="12 15" type="primary">recF</name>
    <name evidence="15" type="ORF">Aargi30884_21520</name>
</gene>
<dbReference type="AlphaFoldDB" id="A0A6N4TKF8"/>
<proteinExistence type="inferred from homology"/>
<evidence type="ECO:0000256" key="4">
    <source>
        <dbReference type="ARBA" id="ARBA00022490"/>
    </source>
</evidence>
<keyword evidence="10 12" id="KW-0234">DNA repair</keyword>
<dbReference type="GO" id="GO:0009432">
    <property type="term" value="P:SOS response"/>
    <property type="evidence" value="ECO:0007669"/>
    <property type="project" value="UniProtKB-UniRule"/>
</dbReference>
<evidence type="ECO:0000256" key="2">
    <source>
        <dbReference type="ARBA" id="ARBA00008016"/>
    </source>
</evidence>